<dbReference type="EMBL" id="JAAXOX010000001">
    <property type="protein sequence ID" value="NKY21186.1"/>
    <property type="molecule type" value="Genomic_DNA"/>
</dbReference>
<accession>A0A7X6KS03</accession>
<proteinExistence type="predicted"/>
<evidence type="ECO:0000313" key="2">
    <source>
        <dbReference type="EMBL" id="NKY21186.1"/>
    </source>
</evidence>
<dbReference type="PANTHER" id="PTHR36836">
    <property type="entry name" value="COLANIC ACID BIOSYNTHESIS PROTEIN WCAK"/>
    <property type="match status" value="1"/>
</dbReference>
<evidence type="ECO:0000313" key="3">
    <source>
        <dbReference type="Proteomes" id="UP000581206"/>
    </source>
</evidence>
<dbReference type="PANTHER" id="PTHR36836:SF1">
    <property type="entry name" value="COLANIC ACID BIOSYNTHESIS PROTEIN WCAK"/>
    <property type="match status" value="1"/>
</dbReference>
<dbReference type="InterPro" id="IPR007345">
    <property type="entry name" value="Polysacch_pyruvyl_Trfase"/>
</dbReference>
<gene>
    <name evidence="2" type="ORF">HGA03_00720</name>
</gene>
<name>A0A7X6KS03_9CELL</name>
<keyword evidence="3" id="KW-1185">Reference proteome</keyword>
<reference evidence="2 3" key="1">
    <citation type="submission" date="2020-04" db="EMBL/GenBank/DDBJ databases">
        <title>MicrobeNet Type strains.</title>
        <authorList>
            <person name="Nicholson A.C."/>
        </authorList>
    </citation>
    <scope>NUCLEOTIDE SEQUENCE [LARGE SCALE GENOMIC DNA]</scope>
    <source>
        <strain evidence="2 3">ATCC BAA-788</strain>
    </source>
</reference>
<sequence>MTRVLVLHGYSAHNAGDGLLVDLTLDLVREALGNDADITLIASDPESFHERRVDRLLCSQPTRRGWDPDYRRALRRIRDYDLVVAVGGGYLRAGHPVETAKMALVHGPQLLAAIRRGSGTVYLPQSIGPLRWVPPRLTGRLMSRLDAVLLRDPRSIAELGNRPVLHRVPDLAISAGSYARRDPGQIDPMPILSVRAVRGEVPGPMHQLADALGEFDGYVQSAVRGNDDTGPMDSLGPRRVVGRAELVNPPASAPRRVVVAMRLHGALMALEAGHYVIHTAYERKGFGAFEDLGLPEYVHNSRDLNPELVAAQARALLTDPRVREEYDDRLMARLERMPWVRVELVERLRAAAGRRQRS</sequence>
<dbReference type="AlphaFoldDB" id="A0A7X6KS03"/>
<dbReference type="Pfam" id="PF04230">
    <property type="entry name" value="PS_pyruv_trans"/>
    <property type="match status" value="1"/>
</dbReference>
<dbReference type="Proteomes" id="UP000581206">
    <property type="component" value="Unassembled WGS sequence"/>
</dbReference>
<evidence type="ECO:0000259" key="1">
    <source>
        <dbReference type="Pfam" id="PF04230"/>
    </source>
</evidence>
<dbReference type="RefSeq" id="WP_168628307.1">
    <property type="nucleotide sequence ID" value="NZ_BONL01000003.1"/>
</dbReference>
<organism evidence="2 3">
    <name type="scientific">Cellulomonas denverensis</name>
    <dbReference type="NCBI Taxonomy" id="264297"/>
    <lineage>
        <taxon>Bacteria</taxon>
        <taxon>Bacillati</taxon>
        <taxon>Actinomycetota</taxon>
        <taxon>Actinomycetes</taxon>
        <taxon>Micrococcales</taxon>
        <taxon>Cellulomonadaceae</taxon>
        <taxon>Cellulomonas</taxon>
    </lineage>
</organism>
<protein>
    <recommendedName>
        <fullName evidence="1">Polysaccharide pyruvyl transferase domain-containing protein</fullName>
    </recommendedName>
</protein>
<comment type="caution">
    <text evidence="2">The sequence shown here is derived from an EMBL/GenBank/DDBJ whole genome shotgun (WGS) entry which is preliminary data.</text>
</comment>
<feature type="domain" description="Polysaccharide pyruvyl transferase" evidence="1">
    <location>
        <begin position="14"/>
        <end position="180"/>
    </location>
</feature>